<keyword evidence="4" id="KW-0520">NAD</keyword>
<dbReference type="PANTHER" id="PTHR35330:SF1">
    <property type="entry name" value="SIROHEME BIOSYNTHESIS PROTEIN MET8"/>
    <property type="match status" value="1"/>
</dbReference>
<evidence type="ECO:0000256" key="2">
    <source>
        <dbReference type="ARBA" id="ARBA00012400"/>
    </source>
</evidence>
<keyword evidence="9" id="KW-1185">Reference proteome</keyword>
<dbReference type="InterPro" id="IPR036291">
    <property type="entry name" value="NAD(P)-bd_dom_sf"/>
</dbReference>
<evidence type="ECO:0000313" key="8">
    <source>
        <dbReference type="EMBL" id="MCQ4841241.1"/>
    </source>
</evidence>
<dbReference type="Pfam" id="PF13241">
    <property type="entry name" value="NAD_binding_7"/>
    <property type="match status" value="1"/>
</dbReference>
<dbReference type="NCBIfam" id="TIGR01470">
    <property type="entry name" value="cysG_Nterm"/>
    <property type="match status" value="1"/>
</dbReference>
<dbReference type="Gene3D" id="3.40.50.720">
    <property type="entry name" value="NAD(P)-binding Rossmann-like Domain"/>
    <property type="match status" value="1"/>
</dbReference>
<name>A0ABT1S2T2_9FIRM</name>
<dbReference type="InterPro" id="IPR028281">
    <property type="entry name" value="Sirohaem_synthase_central"/>
</dbReference>
<organism evidence="8 9">
    <name type="scientific">Neglectibacter timonensis</name>
    <dbReference type="NCBI Taxonomy" id="1776382"/>
    <lineage>
        <taxon>Bacteria</taxon>
        <taxon>Bacillati</taxon>
        <taxon>Bacillota</taxon>
        <taxon>Clostridia</taxon>
        <taxon>Eubacteriales</taxon>
        <taxon>Oscillospiraceae</taxon>
        <taxon>Neglectibacter</taxon>
    </lineage>
</organism>
<feature type="domain" description="Siroheme synthase central" evidence="7">
    <location>
        <begin position="119"/>
        <end position="145"/>
    </location>
</feature>
<comment type="catalytic activity">
    <reaction evidence="6">
        <text>precorrin-2 + NAD(+) = sirohydrochlorin + NADH + 2 H(+)</text>
        <dbReference type="Rhea" id="RHEA:15613"/>
        <dbReference type="ChEBI" id="CHEBI:15378"/>
        <dbReference type="ChEBI" id="CHEBI:57540"/>
        <dbReference type="ChEBI" id="CHEBI:57945"/>
        <dbReference type="ChEBI" id="CHEBI:58351"/>
        <dbReference type="ChEBI" id="CHEBI:58827"/>
        <dbReference type="EC" id="1.3.1.76"/>
    </reaction>
</comment>
<gene>
    <name evidence="8" type="ORF">NE695_15105</name>
</gene>
<dbReference type="InterPro" id="IPR006367">
    <property type="entry name" value="Sirohaem_synthase_N"/>
</dbReference>
<comment type="caution">
    <text evidence="8">The sequence shown here is derived from an EMBL/GenBank/DDBJ whole genome shotgun (WGS) entry which is preliminary data.</text>
</comment>
<evidence type="ECO:0000256" key="6">
    <source>
        <dbReference type="ARBA" id="ARBA00047561"/>
    </source>
</evidence>
<proteinExistence type="predicted"/>
<accession>A0ABT1S2T2</accession>
<dbReference type="Pfam" id="PF14824">
    <property type="entry name" value="Sirohm_synth_M"/>
    <property type="match status" value="1"/>
</dbReference>
<reference evidence="8 9" key="1">
    <citation type="submission" date="2022-06" db="EMBL/GenBank/DDBJ databases">
        <title>Isolation of gut microbiota from human fecal samples.</title>
        <authorList>
            <person name="Pamer E.G."/>
            <person name="Barat B."/>
            <person name="Waligurski E."/>
            <person name="Medina S."/>
            <person name="Paddock L."/>
            <person name="Mostad J."/>
        </authorList>
    </citation>
    <scope>NUCLEOTIDE SEQUENCE [LARGE SCALE GENOMIC DNA]</scope>
    <source>
        <strain evidence="8 9">DFI.9.73</strain>
    </source>
</reference>
<dbReference type="Proteomes" id="UP001524473">
    <property type="component" value="Unassembled WGS sequence"/>
</dbReference>
<protein>
    <recommendedName>
        <fullName evidence="2">precorrin-2 dehydrogenase</fullName>
        <ecNumber evidence="2">1.3.1.76</ecNumber>
    </recommendedName>
</protein>
<comment type="pathway">
    <text evidence="1">Porphyrin-containing compound metabolism; siroheme biosynthesis; sirohydrochlorin from precorrin-2: step 1/1.</text>
</comment>
<dbReference type="EMBL" id="JANFZH010000042">
    <property type="protein sequence ID" value="MCQ4841241.1"/>
    <property type="molecule type" value="Genomic_DNA"/>
</dbReference>
<dbReference type="InterPro" id="IPR028161">
    <property type="entry name" value="Met8-like"/>
</dbReference>
<evidence type="ECO:0000259" key="7">
    <source>
        <dbReference type="Pfam" id="PF14824"/>
    </source>
</evidence>
<dbReference type="EC" id="1.3.1.76" evidence="2"/>
<sequence>MAYFPLFIELEAAPCLVVGGGHVALRKVQKLLPYGPKLKAVAPDFLPAFRRLEKEAGLELHCREFRPDDLAGSALVIAAAGDRAVNRRIAALCRAAGIPVNAVDDKEACTFLFPALVRRGPLSIGISTGGASPSAAVFVKERVEACLPVPRDTDGADGFGEILAYLASLRPRVKGEIGEESLRAALFSALFDACLERGRPLTEAEYAALMGQVCSRGCAPSIGKEREG</sequence>
<evidence type="ECO:0000313" key="9">
    <source>
        <dbReference type="Proteomes" id="UP001524473"/>
    </source>
</evidence>
<dbReference type="SUPFAM" id="SSF75615">
    <property type="entry name" value="Siroheme synthase middle domains-like"/>
    <property type="match status" value="1"/>
</dbReference>
<dbReference type="Gene3D" id="3.30.160.110">
    <property type="entry name" value="Siroheme synthase, domain 2"/>
    <property type="match status" value="1"/>
</dbReference>
<keyword evidence="5" id="KW-0627">Porphyrin biosynthesis</keyword>
<evidence type="ECO:0000256" key="5">
    <source>
        <dbReference type="ARBA" id="ARBA00023244"/>
    </source>
</evidence>
<dbReference type="PANTHER" id="PTHR35330">
    <property type="entry name" value="SIROHEME BIOSYNTHESIS PROTEIN MET8"/>
    <property type="match status" value="1"/>
</dbReference>
<dbReference type="RefSeq" id="WP_256192280.1">
    <property type="nucleotide sequence ID" value="NZ_CAJKKG010000050.1"/>
</dbReference>
<evidence type="ECO:0000256" key="1">
    <source>
        <dbReference type="ARBA" id="ARBA00005010"/>
    </source>
</evidence>
<evidence type="ECO:0000256" key="4">
    <source>
        <dbReference type="ARBA" id="ARBA00023027"/>
    </source>
</evidence>
<evidence type="ECO:0000256" key="3">
    <source>
        <dbReference type="ARBA" id="ARBA00023002"/>
    </source>
</evidence>
<keyword evidence="3" id="KW-0560">Oxidoreductase</keyword>
<dbReference type="SUPFAM" id="SSF51735">
    <property type="entry name" value="NAD(P)-binding Rossmann-fold domains"/>
    <property type="match status" value="1"/>
</dbReference>